<reference evidence="2" key="1">
    <citation type="submission" date="2017-10" db="EMBL/GenBank/DDBJ databases">
        <title>Whole genome sequencing of various Bordetella species.</title>
        <authorList>
            <person name="Weigand M.R."/>
            <person name="Loparev V."/>
            <person name="Peng Y."/>
            <person name="Bowden K.E."/>
            <person name="Tondella M.L."/>
            <person name="Williams M.M."/>
        </authorList>
    </citation>
    <scope>NUCLEOTIDE SEQUENCE [LARGE SCALE GENOMIC DNA]</scope>
    <source>
        <strain evidence="2">H720</strain>
    </source>
</reference>
<evidence type="ECO:0000313" key="1">
    <source>
        <dbReference type="EMBL" id="AZW16723.1"/>
    </source>
</evidence>
<dbReference type="AlphaFoldDB" id="A0AAN1VFK7"/>
<evidence type="ECO:0000313" key="2">
    <source>
        <dbReference type="Proteomes" id="UP000282741"/>
    </source>
</evidence>
<dbReference type="Proteomes" id="UP000282741">
    <property type="component" value="Chromosome"/>
</dbReference>
<sequence length="109" mass="11327">MNSQGFDEFKPLKLTISVWSSPCLDLSACTPMMPCAPGLLSMITACLSAALRPSAAIRAKVSVAEPAGLATMIVSGLLGQAHAVDSANTLAPGHAAMMPSAKIMRRLMR</sequence>
<dbReference type="EMBL" id="CP024172">
    <property type="protein sequence ID" value="AZW16723.1"/>
    <property type="molecule type" value="Genomic_DNA"/>
</dbReference>
<organism evidence="1 2">
    <name type="scientific">Bordetella hinzii</name>
    <dbReference type="NCBI Taxonomy" id="103855"/>
    <lineage>
        <taxon>Bacteria</taxon>
        <taxon>Pseudomonadati</taxon>
        <taxon>Pseudomonadota</taxon>
        <taxon>Betaproteobacteria</taxon>
        <taxon>Burkholderiales</taxon>
        <taxon>Alcaligenaceae</taxon>
        <taxon>Bordetella</taxon>
    </lineage>
</organism>
<protein>
    <submittedName>
        <fullName evidence="1">Uncharacterized protein</fullName>
    </submittedName>
</protein>
<name>A0AAN1VFK7_9BORD</name>
<proteinExistence type="predicted"/>
<accession>A0AAN1VFK7</accession>
<gene>
    <name evidence="1" type="ORF">CS347_08050</name>
</gene>